<keyword evidence="2" id="KW-1185">Reference proteome</keyword>
<protein>
    <submittedName>
        <fullName evidence="1">Uncharacterized protein</fullName>
    </submittedName>
</protein>
<dbReference type="AlphaFoldDB" id="A0AAV6KXZ6"/>
<dbReference type="EMBL" id="JACTNZ010000003">
    <property type="protein sequence ID" value="KAG5557698.1"/>
    <property type="molecule type" value="Genomic_DNA"/>
</dbReference>
<comment type="caution">
    <text evidence="1">The sequence shown here is derived from an EMBL/GenBank/DDBJ whole genome shotgun (WGS) entry which is preliminary data.</text>
</comment>
<accession>A0AAV6KXZ6</accession>
<gene>
    <name evidence="1" type="ORF">RHGRI_007822</name>
</gene>
<proteinExistence type="predicted"/>
<evidence type="ECO:0000313" key="2">
    <source>
        <dbReference type="Proteomes" id="UP000823749"/>
    </source>
</evidence>
<reference evidence="1" key="1">
    <citation type="submission" date="2020-08" db="EMBL/GenBank/DDBJ databases">
        <title>Plant Genome Project.</title>
        <authorList>
            <person name="Zhang R.-G."/>
        </authorList>
    </citation>
    <scope>NUCLEOTIDE SEQUENCE</scope>
    <source>
        <strain evidence="1">WSP0</strain>
        <tissue evidence="1">Leaf</tissue>
    </source>
</reference>
<sequence>MGMSSSLLKFIKFITSSQPLLPTMVLLEPATCGSSQLSQPWEHLRSCRKLIQRAGFQIPNSGPATEGLRGILCSAACRLLSELLSEADCLLPLIFIKECSPAVLLYSAAVPCGTALTMGFLKLLRSEQLAAVLVAAMVLHVATSVASVGCSNVSCYPVAVLVAALLQCCFQVFRRAAVQFCYCPVMAGCCYGSATSNSKLLSSCSFKAFMRPISQDQVQIQTVPLRSPV</sequence>
<evidence type="ECO:0000313" key="1">
    <source>
        <dbReference type="EMBL" id="KAG5557698.1"/>
    </source>
</evidence>
<dbReference type="Proteomes" id="UP000823749">
    <property type="component" value="Chromosome 3"/>
</dbReference>
<name>A0AAV6KXZ6_9ERIC</name>
<organism evidence="1 2">
    <name type="scientific">Rhododendron griersonianum</name>
    <dbReference type="NCBI Taxonomy" id="479676"/>
    <lineage>
        <taxon>Eukaryota</taxon>
        <taxon>Viridiplantae</taxon>
        <taxon>Streptophyta</taxon>
        <taxon>Embryophyta</taxon>
        <taxon>Tracheophyta</taxon>
        <taxon>Spermatophyta</taxon>
        <taxon>Magnoliopsida</taxon>
        <taxon>eudicotyledons</taxon>
        <taxon>Gunneridae</taxon>
        <taxon>Pentapetalae</taxon>
        <taxon>asterids</taxon>
        <taxon>Ericales</taxon>
        <taxon>Ericaceae</taxon>
        <taxon>Ericoideae</taxon>
        <taxon>Rhodoreae</taxon>
        <taxon>Rhododendron</taxon>
    </lineage>
</organism>